<dbReference type="InterPro" id="IPR001190">
    <property type="entry name" value="SRCR"/>
</dbReference>
<dbReference type="SMART" id="SM00202">
    <property type="entry name" value="SR"/>
    <property type="match status" value="1"/>
</dbReference>
<evidence type="ECO:0000313" key="7">
    <source>
        <dbReference type="EMBL" id="KAG2484132.1"/>
    </source>
</evidence>
<organism evidence="7 8">
    <name type="scientific">Edaphochlamys debaryana</name>
    <dbReference type="NCBI Taxonomy" id="47281"/>
    <lineage>
        <taxon>Eukaryota</taxon>
        <taxon>Viridiplantae</taxon>
        <taxon>Chlorophyta</taxon>
        <taxon>core chlorophytes</taxon>
        <taxon>Chlorophyceae</taxon>
        <taxon>CS clade</taxon>
        <taxon>Chlamydomonadales</taxon>
        <taxon>Chlamydomonadales incertae sedis</taxon>
        <taxon>Edaphochlamys</taxon>
    </lineage>
</organism>
<dbReference type="InterPro" id="IPR036772">
    <property type="entry name" value="SRCR-like_dom_sf"/>
</dbReference>
<name>A0A835XJ66_9CHLO</name>
<dbReference type="PANTHER" id="PTHR19331">
    <property type="entry name" value="SCAVENGER RECEPTOR DOMAIN-CONTAINING"/>
    <property type="match status" value="1"/>
</dbReference>
<accession>A0A835XJ66</accession>
<dbReference type="PROSITE" id="PS50287">
    <property type="entry name" value="SRCR_2"/>
    <property type="match status" value="1"/>
</dbReference>
<dbReference type="OrthoDB" id="547695at2759"/>
<protein>
    <recommendedName>
        <fullName evidence="6">SRCR domain-containing protein</fullName>
    </recommendedName>
</protein>
<dbReference type="PANTHER" id="PTHR19331:SF465">
    <property type="entry name" value="EGG PEPTIDE SPERACT RECEPTOR"/>
    <property type="match status" value="1"/>
</dbReference>
<comment type="caution">
    <text evidence="7">The sequence shown here is derived from an EMBL/GenBank/DDBJ whole genome shotgun (WGS) entry which is preliminary data.</text>
</comment>
<proteinExistence type="predicted"/>
<dbReference type="Gene3D" id="3.10.250.10">
    <property type="entry name" value="SRCR-like domain"/>
    <property type="match status" value="1"/>
</dbReference>
<evidence type="ECO:0000256" key="2">
    <source>
        <dbReference type="ARBA" id="ARBA00022737"/>
    </source>
</evidence>
<keyword evidence="3" id="KW-1015">Disulfide bond</keyword>
<evidence type="ECO:0000256" key="5">
    <source>
        <dbReference type="SAM" id="MobiDB-lite"/>
    </source>
</evidence>
<dbReference type="Pfam" id="PF00530">
    <property type="entry name" value="SRCR"/>
    <property type="match status" value="1"/>
</dbReference>
<sequence length="292" mass="30916">MAGTQHLEVAGSDTQPRRGPDLYYDLPGPLHVPPWRVANELRAAAICTHMRYRYGRYRRGSKRLARSAGQGLVWDLAPICYRGTGARALKLILAGTSLPGSQSLVARGACRGYDVQLSTLPDRSWDLTLECYNSEEELQPQPYVRQEGDPEEGALRIMSYNEASEVWRRVGGSPEGARGFLQIWSNGTWGGICSVGWDDTAADVACRQLGFFSGMAAPSIRFPIAKSNTDTRWRVVHMGGRAAEAKSTALVAPTAAPVVVAPAASPAAAPAASPAAASAAAPAAAPAACAPA</sequence>
<evidence type="ECO:0000256" key="4">
    <source>
        <dbReference type="ARBA" id="ARBA00023180"/>
    </source>
</evidence>
<evidence type="ECO:0000256" key="3">
    <source>
        <dbReference type="ARBA" id="ARBA00023157"/>
    </source>
</evidence>
<dbReference type="GO" id="GO:0016020">
    <property type="term" value="C:membrane"/>
    <property type="evidence" value="ECO:0007669"/>
    <property type="project" value="InterPro"/>
</dbReference>
<keyword evidence="4" id="KW-0325">Glycoprotein</keyword>
<dbReference type="SUPFAM" id="SSF56487">
    <property type="entry name" value="SRCR-like"/>
    <property type="match status" value="1"/>
</dbReference>
<dbReference type="AlphaFoldDB" id="A0A835XJ66"/>
<evidence type="ECO:0000313" key="8">
    <source>
        <dbReference type="Proteomes" id="UP000612055"/>
    </source>
</evidence>
<feature type="region of interest" description="Disordered" evidence="5">
    <location>
        <begin position="1"/>
        <end position="20"/>
    </location>
</feature>
<dbReference type="EMBL" id="JAEHOE010000156">
    <property type="protein sequence ID" value="KAG2484132.1"/>
    <property type="molecule type" value="Genomic_DNA"/>
</dbReference>
<reference evidence="7" key="1">
    <citation type="journal article" date="2020" name="bioRxiv">
        <title>Comparative genomics of Chlamydomonas.</title>
        <authorList>
            <person name="Craig R.J."/>
            <person name="Hasan A.R."/>
            <person name="Ness R.W."/>
            <person name="Keightley P.D."/>
        </authorList>
    </citation>
    <scope>NUCLEOTIDE SEQUENCE</scope>
    <source>
        <strain evidence="7">CCAP 11/70</strain>
    </source>
</reference>
<keyword evidence="1" id="KW-0732">Signal</keyword>
<gene>
    <name evidence="7" type="ORF">HYH03_017014</name>
</gene>
<dbReference type="Proteomes" id="UP000612055">
    <property type="component" value="Unassembled WGS sequence"/>
</dbReference>
<evidence type="ECO:0000259" key="6">
    <source>
        <dbReference type="PROSITE" id="PS50287"/>
    </source>
</evidence>
<feature type="domain" description="SRCR" evidence="6">
    <location>
        <begin position="167"/>
        <end position="211"/>
    </location>
</feature>
<keyword evidence="2" id="KW-0677">Repeat</keyword>
<keyword evidence="8" id="KW-1185">Reference proteome</keyword>
<evidence type="ECO:0000256" key="1">
    <source>
        <dbReference type="ARBA" id="ARBA00022729"/>
    </source>
</evidence>